<protein>
    <submittedName>
        <fullName evidence="2">Uncharacterized protein</fullName>
    </submittedName>
</protein>
<feature type="region of interest" description="Disordered" evidence="1">
    <location>
        <begin position="90"/>
        <end position="205"/>
    </location>
</feature>
<gene>
    <name evidence="2" type="ORF">HID58_063442</name>
</gene>
<comment type="caution">
    <text evidence="2">The sequence shown here is derived from an EMBL/GenBank/DDBJ whole genome shotgun (WGS) entry which is preliminary data.</text>
</comment>
<evidence type="ECO:0000313" key="3">
    <source>
        <dbReference type="Proteomes" id="UP000824890"/>
    </source>
</evidence>
<name>A0ABQ8A5E3_BRANA</name>
<dbReference type="Proteomes" id="UP000824890">
    <property type="component" value="Unassembled WGS sequence"/>
</dbReference>
<organism evidence="2 3">
    <name type="scientific">Brassica napus</name>
    <name type="common">Rape</name>
    <dbReference type="NCBI Taxonomy" id="3708"/>
    <lineage>
        <taxon>Eukaryota</taxon>
        <taxon>Viridiplantae</taxon>
        <taxon>Streptophyta</taxon>
        <taxon>Embryophyta</taxon>
        <taxon>Tracheophyta</taxon>
        <taxon>Spermatophyta</taxon>
        <taxon>Magnoliopsida</taxon>
        <taxon>eudicotyledons</taxon>
        <taxon>Gunneridae</taxon>
        <taxon>Pentapetalae</taxon>
        <taxon>rosids</taxon>
        <taxon>malvids</taxon>
        <taxon>Brassicales</taxon>
        <taxon>Brassicaceae</taxon>
        <taxon>Brassiceae</taxon>
        <taxon>Brassica</taxon>
    </lineage>
</organism>
<accession>A0ABQ8A5E3</accession>
<sequence>MHIRFRTFSTTLHAIDFAASQINLSAAWTRVAILAVEGTRVARTSCHHRFSFSPEIETSDLPTTPELKSSVNLLLNHLWVSKNRRESIAEARSHPTPFAADPQEEADLKPATQGCGSLHPPETIADDGGTEEASPPRRQKAGGDGSVPPSPGNITRSTKVLTPPSFPQPRRDSRSKKPRRMVADQSSDRRKPEETRRRQETYHYF</sequence>
<evidence type="ECO:0000256" key="1">
    <source>
        <dbReference type="SAM" id="MobiDB-lite"/>
    </source>
</evidence>
<reference evidence="2 3" key="1">
    <citation type="submission" date="2021-05" db="EMBL/GenBank/DDBJ databases">
        <title>Genome Assembly of Synthetic Allotetraploid Brassica napus Reveals Homoeologous Exchanges between Subgenomes.</title>
        <authorList>
            <person name="Davis J.T."/>
        </authorList>
    </citation>
    <scope>NUCLEOTIDE SEQUENCE [LARGE SCALE GENOMIC DNA]</scope>
    <source>
        <strain evidence="3">cv. Da-Ae</strain>
        <tissue evidence="2">Seedling</tissue>
    </source>
</reference>
<keyword evidence="3" id="KW-1185">Reference proteome</keyword>
<evidence type="ECO:0000313" key="2">
    <source>
        <dbReference type="EMBL" id="KAH0887346.1"/>
    </source>
</evidence>
<feature type="compositionally biased region" description="Basic and acidic residues" evidence="1">
    <location>
        <begin position="186"/>
        <end position="205"/>
    </location>
</feature>
<proteinExistence type="predicted"/>
<dbReference type="EMBL" id="JAGKQM010000014">
    <property type="protein sequence ID" value="KAH0887346.1"/>
    <property type="molecule type" value="Genomic_DNA"/>
</dbReference>